<evidence type="ECO:0000313" key="2">
    <source>
        <dbReference type="EMBL" id="AHJ99905.1"/>
    </source>
</evidence>
<keyword evidence="3" id="KW-1185">Reference proteome</keyword>
<accession>W8FDZ6</accession>
<dbReference type="EMBL" id="CP007146">
    <property type="protein sequence ID" value="AHJ99905.1"/>
    <property type="molecule type" value="Genomic_DNA"/>
</dbReference>
<reference evidence="2 3" key="1">
    <citation type="submission" date="2014-01" db="EMBL/GenBank/DDBJ databases">
        <title>Complete sequence of plasmid3 of ionizing-radiation resistance bacterium Hymenobacter swuensis DY53.</title>
        <authorList>
            <person name="Jung J.-H."/>
            <person name="Jeong S.-W."/>
            <person name="Joe M.-H."/>
            <person name="Cho y.-j."/>
            <person name="Kim M.-K."/>
            <person name="Lim S.-Y."/>
        </authorList>
    </citation>
    <scope>NUCLEOTIDE SEQUENCE [LARGE SCALE GENOMIC DNA]</scope>
    <source>
        <strain evidence="2 3">DY53</strain>
        <plasmid evidence="2 3">pHsw3</plasmid>
    </source>
</reference>
<geneLocation type="plasmid" evidence="2 3">
    <name>pHsw3</name>
</geneLocation>
<feature type="region of interest" description="Disordered" evidence="1">
    <location>
        <begin position="356"/>
        <end position="400"/>
    </location>
</feature>
<evidence type="ECO:0000313" key="3">
    <source>
        <dbReference type="Proteomes" id="UP000019423"/>
    </source>
</evidence>
<dbReference type="HOGENOM" id="CLU_586334_0_0_10"/>
<protein>
    <submittedName>
        <fullName evidence="2">Uncharacterized protein</fullName>
    </submittedName>
</protein>
<dbReference type="PATRIC" id="fig|1227739.3.peg.4454"/>
<sequence length="466" mass="50802">MFDYGSHYADLQPDEMATVLASPALASSDGVADKFQRLKVYGQRGQTVILNLSNSSLIVKGSLPTFLQGHNNELLTFTQIGQVVRELAEWVGLAPERLETRRLELSADARLASDVRAFLESLRHHKGSNFSIVLPTKGAARPLEYVSTHVDMWVKFYDQSKYAAQEGYPVTVPNKVRYEVVARRARAVSKLLGKGKAAVTLADLATPATYAAAAAALLRVFGEVERERPLDFNGLTPKEMALLQSGGSREWWKEVQKNVHPNTFKQHRREYDRLRAAHDERTKTDVYGDTIRAAVGASLATSQGGGECTFFHTLSQLETGTHPHTPTTLLLPAAAGEGWEDGRQDGWEARPLAVVQSDDDEGASERAEGSMQARTPSAGGPVDGGSQHAPAPMEVRPAQPGQRYCHTCGLPINTGNPNAKFCSPKERGAQHAKQCKNADSNARLADRRKVEAREARIGGTLPLFAA</sequence>
<dbReference type="Proteomes" id="UP000019423">
    <property type="component" value="Plasmid pHsw3"/>
</dbReference>
<keyword evidence="2" id="KW-0614">Plasmid</keyword>
<dbReference type="KEGG" id="hsw:Hsw_PC0005"/>
<organism evidence="2 3">
    <name type="scientific">Hymenobacter swuensis DY53</name>
    <dbReference type="NCBI Taxonomy" id="1227739"/>
    <lineage>
        <taxon>Bacteria</taxon>
        <taxon>Pseudomonadati</taxon>
        <taxon>Bacteroidota</taxon>
        <taxon>Cytophagia</taxon>
        <taxon>Cytophagales</taxon>
        <taxon>Hymenobacteraceae</taxon>
        <taxon>Hymenobacter</taxon>
    </lineage>
</organism>
<dbReference type="AlphaFoldDB" id="W8FDZ6"/>
<gene>
    <name evidence="2" type="ORF">Hsw_PC0005</name>
</gene>
<proteinExistence type="predicted"/>
<name>W8FDZ6_9BACT</name>
<evidence type="ECO:0000256" key="1">
    <source>
        <dbReference type="SAM" id="MobiDB-lite"/>
    </source>
</evidence>